<evidence type="ECO:0000313" key="2">
    <source>
        <dbReference type="Proteomes" id="UP001279734"/>
    </source>
</evidence>
<keyword evidence="2" id="KW-1185">Reference proteome</keyword>
<dbReference type="EMBL" id="BSYO01000017">
    <property type="protein sequence ID" value="GMH16701.1"/>
    <property type="molecule type" value="Genomic_DNA"/>
</dbReference>
<organism evidence="1 2">
    <name type="scientific">Nepenthes gracilis</name>
    <name type="common">Slender pitcher plant</name>
    <dbReference type="NCBI Taxonomy" id="150966"/>
    <lineage>
        <taxon>Eukaryota</taxon>
        <taxon>Viridiplantae</taxon>
        <taxon>Streptophyta</taxon>
        <taxon>Embryophyta</taxon>
        <taxon>Tracheophyta</taxon>
        <taxon>Spermatophyta</taxon>
        <taxon>Magnoliopsida</taxon>
        <taxon>eudicotyledons</taxon>
        <taxon>Gunneridae</taxon>
        <taxon>Pentapetalae</taxon>
        <taxon>Caryophyllales</taxon>
        <taxon>Nepenthaceae</taxon>
        <taxon>Nepenthes</taxon>
    </lineage>
</organism>
<dbReference type="AlphaFoldDB" id="A0AAD3SVA8"/>
<protein>
    <submittedName>
        <fullName evidence="1">Uncharacterized protein</fullName>
    </submittedName>
</protein>
<comment type="caution">
    <text evidence="1">The sequence shown here is derived from an EMBL/GenBank/DDBJ whole genome shotgun (WGS) entry which is preliminary data.</text>
</comment>
<dbReference type="Proteomes" id="UP001279734">
    <property type="component" value="Unassembled WGS sequence"/>
</dbReference>
<proteinExistence type="predicted"/>
<reference evidence="1" key="1">
    <citation type="submission" date="2023-05" db="EMBL/GenBank/DDBJ databases">
        <title>Nepenthes gracilis genome sequencing.</title>
        <authorList>
            <person name="Fukushima K."/>
        </authorList>
    </citation>
    <scope>NUCLEOTIDE SEQUENCE</scope>
    <source>
        <strain evidence="1">SING2019-196</strain>
    </source>
</reference>
<sequence>MVEKVGLNLSRRHSGVLIRITYEIEEVGLDLLLSRHHAKEGQADELYNQSILIGRVLEQNWAEFWKKMRFCHVEVNTRGW</sequence>
<evidence type="ECO:0000313" key="1">
    <source>
        <dbReference type="EMBL" id="GMH16701.1"/>
    </source>
</evidence>
<name>A0AAD3SVA8_NEPGR</name>
<gene>
    <name evidence="1" type="ORF">Nepgr_018542</name>
</gene>
<accession>A0AAD3SVA8</accession>